<comment type="catalytic activity">
    <reaction evidence="4 5">
        <text>P(1),P(4)-bis(5'-adenosyl) tetraphosphate + H2O = 2 ADP + 2 H(+)</text>
        <dbReference type="Rhea" id="RHEA:24252"/>
        <dbReference type="ChEBI" id="CHEBI:15377"/>
        <dbReference type="ChEBI" id="CHEBI:15378"/>
        <dbReference type="ChEBI" id="CHEBI:58141"/>
        <dbReference type="ChEBI" id="CHEBI:456216"/>
        <dbReference type="EC" id="3.6.1.41"/>
    </reaction>
</comment>
<dbReference type="Proteomes" id="UP001597158">
    <property type="component" value="Unassembled WGS sequence"/>
</dbReference>
<accession>A0ABW3WB29</accession>
<comment type="caution">
    <text evidence="7">The sequence shown here is derived from an EMBL/GenBank/DDBJ whole genome shotgun (WGS) entry which is preliminary data.</text>
</comment>
<dbReference type="CDD" id="cd07422">
    <property type="entry name" value="MPP_ApaH"/>
    <property type="match status" value="1"/>
</dbReference>
<comment type="function">
    <text evidence="1 5">Hydrolyzes diadenosine 5',5'''-P1,P4-tetraphosphate to yield ADP.</text>
</comment>
<keyword evidence="3 5" id="KW-0378">Hydrolase</keyword>
<evidence type="ECO:0000256" key="3">
    <source>
        <dbReference type="ARBA" id="ARBA00022801"/>
    </source>
</evidence>
<dbReference type="Pfam" id="PF00149">
    <property type="entry name" value="Metallophos"/>
    <property type="match status" value="1"/>
</dbReference>
<dbReference type="EC" id="3.6.1.41" evidence="5"/>
<evidence type="ECO:0000256" key="5">
    <source>
        <dbReference type="HAMAP-Rule" id="MF_00199"/>
    </source>
</evidence>
<gene>
    <name evidence="5" type="primary">apaH</name>
    <name evidence="7" type="ORF">ACFQ4M_05325</name>
</gene>
<evidence type="ECO:0000313" key="7">
    <source>
        <dbReference type="EMBL" id="MFD1262996.1"/>
    </source>
</evidence>
<dbReference type="NCBIfam" id="TIGR00668">
    <property type="entry name" value="apaH"/>
    <property type="match status" value="1"/>
</dbReference>
<reference evidence="8" key="1">
    <citation type="journal article" date="2019" name="Int. J. Syst. Evol. Microbiol.">
        <title>The Global Catalogue of Microorganisms (GCM) 10K type strain sequencing project: providing services to taxonomists for standard genome sequencing and annotation.</title>
        <authorList>
            <consortium name="The Broad Institute Genomics Platform"/>
            <consortium name="The Broad Institute Genome Sequencing Center for Infectious Disease"/>
            <person name="Wu L."/>
            <person name="Ma J."/>
        </authorList>
    </citation>
    <scope>NUCLEOTIDE SEQUENCE [LARGE SCALE GENOMIC DNA]</scope>
    <source>
        <strain evidence="8">CCUG 48884</strain>
    </source>
</reference>
<dbReference type="Gene3D" id="3.60.21.10">
    <property type="match status" value="1"/>
</dbReference>
<dbReference type="NCBIfam" id="NF001204">
    <property type="entry name" value="PRK00166.1"/>
    <property type="match status" value="1"/>
</dbReference>
<evidence type="ECO:0000256" key="1">
    <source>
        <dbReference type="ARBA" id="ARBA00003413"/>
    </source>
</evidence>
<evidence type="ECO:0000256" key="4">
    <source>
        <dbReference type="ARBA" id="ARBA00049417"/>
    </source>
</evidence>
<dbReference type="RefSeq" id="WP_002927006.1">
    <property type="nucleotide sequence ID" value="NZ_JARQZE010000011.1"/>
</dbReference>
<protein>
    <recommendedName>
        <fullName evidence="5">Bis(5'-nucleosyl)-tetraphosphatase, symmetrical</fullName>
        <ecNumber evidence="5">3.6.1.41</ecNumber>
    </recommendedName>
    <alternativeName>
        <fullName evidence="5">Ap4A hydrolase</fullName>
    </alternativeName>
    <alternativeName>
        <fullName evidence="5">Diadenosine 5',5'''-P1,P4-tetraphosphate pyrophosphohydrolase</fullName>
    </alternativeName>
    <alternativeName>
        <fullName evidence="5">Diadenosine tetraphosphatase</fullName>
    </alternativeName>
</protein>
<organism evidence="7 8">
    <name type="scientific">Thauera mechernichensis</name>
    <dbReference type="NCBI Taxonomy" id="82788"/>
    <lineage>
        <taxon>Bacteria</taxon>
        <taxon>Pseudomonadati</taxon>
        <taxon>Pseudomonadota</taxon>
        <taxon>Betaproteobacteria</taxon>
        <taxon>Rhodocyclales</taxon>
        <taxon>Zoogloeaceae</taxon>
        <taxon>Thauera</taxon>
    </lineage>
</organism>
<dbReference type="PIRSF" id="PIRSF000903">
    <property type="entry name" value="B5n-ttraPtase_sm"/>
    <property type="match status" value="1"/>
</dbReference>
<feature type="domain" description="Calcineurin-like phosphoesterase" evidence="6">
    <location>
        <begin position="4"/>
        <end position="121"/>
    </location>
</feature>
<evidence type="ECO:0000313" key="8">
    <source>
        <dbReference type="Proteomes" id="UP001597158"/>
    </source>
</evidence>
<evidence type="ECO:0000256" key="2">
    <source>
        <dbReference type="ARBA" id="ARBA00005419"/>
    </source>
</evidence>
<sequence length="265" mass="29382">MATYAIGDIQGCHTPFARMLDLVHFDPACDRLWIVGDLVNRGPESLRVLRALRDLGDAAVVVLGNHDLYLLMIAAGLKRRLGDDTLYQVLEAPDRDELLHWLARRPLMHVAGDHVLVHAGLLPGWTVTRACALAQEVSDTLAGPKARDFLLQLAGNRPERWSDKLKGWDRLRVIVNALTRLRFCSADGRMDLSAKGAPHKAPAGMMPWFRVPDRFSRTHTIVCGHWSALGFYREPGLIALDSGCVWGGKLTALRIEDDAVFQVPG</sequence>
<keyword evidence="8" id="KW-1185">Reference proteome</keyword>
<dbReference type="SUPFAM" id="SSF56300">
    <property type="entry name" value="Metallo-dependent phosphatases"/>
    <property type="match status" value="1"/>
</dbReference>
<dbReference type="HAMAP" id="MF_00199">
    <property type="entry name" value="ApaH"/>
    <property type="match status" value="1"/>
</dbReference>
<dbReference type="InterPro" id="IPR004617">
    <property type="entry name" value="ApaH"/>
</dbReference>
<name>A0ABW3WB29_9RHOO</name>
<dbReference type="InterPro" id="IPR004843">
    <property type="entry name" value="Calcineurin-like_PHP"/>
</dbReference>
<dbReference type="InterPro" id="IPR029052">
    <property type="entry name" value="Metallo-depent_PP-like"/>
</dbReference>
<dbReference type="GO" id="GO:0008803">
    <property type="term" value="F:bis(5'-nucleosyl)-tetraphosphatase (symmetrical) activity"/>
    <property type="evidence" value="ECO:0007669"/>
    <property type="project" value="UniProtKB-EC"/>
</dbReference>
<evidence type="ECO:0000259" key="6">
    <source>
        <dbReference type="Pfam" id="PF00149"/>
    </source>
</evidence>
<comment type="similarity">
    <text evidence="2 5">Belongs to the Ap4A hydrolase family.</text>
</comment>
<dbReference type="EMBL" id="JBHTMC010000009">
    <property type="protein sequence ID" value="MFD1262996.1"/>
    <property type="molecule type" value="Genomic_DNA"/>
</dbReference>
<proteinExistence type="inferred from homology"/>
<dbReference type="PANTHER" id="PTHR40942:SF4">
    <property type="entry name" value="CYTOCHROME C5"/>
    <property type="match status" value="1"/>
</dbReference>
<dbReference type="PANTHER" id="PTHR40942">
    <property type="match status" value="1"/>
</dbReference>